<dbReference type="SMR" id="A0A3B6IXN5"/>
<evidence type="ECO:0000313" key="8">
    <source>
        <dbReference type="Proteomes" id="UP000019116"/>
    </source>
</evidence>
<dbReference type="GO" id="GO:0004499">
    <property type="term" value="F:N,N-dimethylaniline monooxygenase activity"/>
    <property type="evidence" value="ECO:0007669"/>
    <property type="project" value="InterPro"/>
</dbReference>
<dbReference type="PRINTS" id="PR00370">
    <property type="entry name" value="FMOXYGENASE"/>
</dbReference>
<comment type="similarity">
    <text evidence="1 6">Belongs to the FMO family.</text>
</comment>
<dbReference type="Gramene" id="TraesSYM4B03G02431710.1">
    <property type="protein sequence ID" value="TraesSYM4B03G02431710.1"/>
    <property type="gene ID" value="TraesSYM4B03G02431710"/>
</dbReference>
<dbReference type="GO" id="GO:0050660">
    <property type="term" value="F:flavin adenine dinucleotide binding"/>
    <property type="evidence" value="ECO:0007669"/>
    <property type="project" value="InterPro"/>
</dbReference>
<dbReference type="EC" id="1.-.-.-" evidence="6"/>
<dbReference type="Gramene" id="TraesKAR4B01G0441430.1">
    <property type="protein sequence ID" value="cds.TraesKAR4B01G0441430.1"/>
    <property type="gene ID" value="TraesKAR4B01G0441430"/>
</dbReference>
<dbReference type="GO" id="GO:0004497">
    <property type="term" value="F:monooxygenase activity"/>
    <property type="evidence" value="ECO:0000318"/>
    <property type="project" value="GO_Central"/>
</dbReference>
<dbReference type="Gramene" id="TraesCS4B03G0953000.1">
    <property type="protein sequence ID" value="TraesCS4B03G0953000.1.CDS"/>
    <property type="gene ID" value="TraesCS4B03G0953000"/>
</dbReference>
<dbReference type="Gramene" id="TraesCS4B02G370200.1">
    <property type="protein sequence ID" value="TraesCS4B02G370200.1"/>
    <property type="gene ID" value="TraesCS4B02G370200"/>
</dbReference>
<dbReference type="Gramene" id="TraesROB_scaffold_000910_01G000200.1">
    <property type="protein sequence ID" value="TraesROB_scaffold_000910_01G000200.1"/>
    <property type="gene ID" value="TraesROB_scaffold_000910_01G000200"/>
</dbReference>
<dbReference type="InterPro" id="IPR050346">
    <property type="entry name" value="FMO-like"/>
</dbReference>
<dbReference type="PIRSF" id="PIRSF000332">
    <property type="entry name" value="FMO"/>
    <property type="match status" value="1"/>
</dbReference>
<dbReference type="KEGG" id="taes:123093920"/>
<evidence type="ECO:0000256" key="1">
    <source>
        <dbReference type="ARBA" id="ARBA00009183"/>
    </source>
</evidence>
<dbReference type="STRING" id="4565.A0A3B6IXN5"/>
<dbReference type="Gene3D" id="3.50.50.60">
    <property type="entry name" value="FAD/NAD(P)-binding domain"/>
    <property type="match status" value="3"/>
</dbReference>
<keyword evidence="5 6" id="KW-0560">Oxidoreductase</keyword>
<sequence>MPSRSRVAVIGAGAAGLAAARELRREGHAPVVFERAAAVGGTWRYDADDDADPADPLGAGGAHSSLYASLRTNLPRESMGFLDFPFVADEGSIDPRRFPGHPEVLRYLEEFARRFDLLALVRFETEVVSVRRGRNDGAGGAGWRVSYRSRRPDGAGGEPEEEVFDAVVVCNGHFTEPRVAAIAGIHCWPGKQMHSHSYRVPDPFRGQVVMVIGYQPSGMDISRDIAGVAKEVHVAMRLEPPDQMHTTTATSHANLWLHSCTIEHAEEDGSLVFQDGSRIKADVILHCTGYKYSFPFLGGDDDELASAISVDDNRVGLLYKHVFPPILAPHISFIGLPFRTIPFLVFQLQSKWVAGVLSGRLELPSQEAMMRDVDAFYSDMEARGCPKRRTHDLGQGYPFEYEDWVAERCGLGRMEGWRKDMFVATCKNLADRPDSYRDEWDDDHLLPQAHQDFAKHSCLADQY</sequence>
<keyword evidence="2 6" id="KW-0285">Flavoprotein</keyword>
<dbReference type="Gramene" id="TraesCLE_scaffold_000343_01G000200.1">
    <property type="protein sequence ID" value="TraesCLE_scaffold_000343_01G000200.1"/>
    <property type="gene ID" value="TraesCLE_scaffold_000343_01G000200"/>
</dbReference>
<dbReference type="InterPro" id="IPR020946">
    <property type="entry name" value="Flavin_mOase-like"/>
</dbReference>
<comment type="cofactor">
    <cofactor evidence="6">
        <name>FAD</name>
        <dbReference type="ChEBI" id="CHEBI:57692"/>
    </cofactor>
</comment>
<dbReference type="AlphaFoldDB" id="A0A3B6IXN5"/>
<evidence type="ECO:0000256" key="6">
    <source>
        <dbReference type="RuleBase" id="RU361177"/>
    </source>
</evidence>
<reference evidence="7" key="1">
    <citation type="submission" date="2018-08" db="EMBL/GenBank/DDBJ databases">
        <authorList>
            <person name="Rossello M."/>
        </authorList>
    </citation>
    <scope>NUCLEOTIDE SEQUENCE [LARGE SCALE GENOMIC DNA]</scope>
    <source>
        <strain evidence="7">cv. Chinese Spring</strain>
    </source>
</reference>
<dbReference type="GO" id="GO:0050661">
    <property type="term" value="F:NADP binding"/>
    <property type="evidence" value="ECO:0007669"/>
    <property type="project" value="InterPro"/>
</dbReference>
<dbReference type="SUPFAM" id="SSF51905">
    <property type="entry name" value="FAD/NAD(P)-binding domain"/>
    <property type="match status" value="2"/>
</dbReference>
<proteinExistence type="inferred from homology"/>
<dbReference type="OMA" id="GHHKVPH"/>
<evidence type="ECO:0000313" key="7">
    <source>
        <dbReference type="EnsemblPlants" id="TraesCS4B02G370200.1"/>
    </source>
</evidence>
<evidence type="ECO:0000256" key="4">
    <source>
        <dbReference type="ARBA" id="ARBA00022857"/>
    </source>
</evidence>
<gene>
    <name evidence="7" type="primary">LOC123093920</name>
</gene>
<dbReference type="Gramene" id="TraesARI4B03G02442110.1">
    <property type="protein sequence ID" value="TraesARI4B03G02442110.1"/>
    <property type="gene ID" value="TraesARI4B03G02442110"/>
</dbReference>
<dbReference type="InterPro" id="IPR036188">
    <property type="entry name" value="FAD/NAD-bd_sf"/>
</dbReference>
<dbReference type="Gramene" id="TraesJUL4B03G02423350.1">
    <property type="protein sequence ID" value="TraesJUL4B03G02423350.1"/>
    <property type="gene ID" value="TraesJUL4B03G02423350"/>
</dbReference>
<accession>A0A3B6IXN5</accession>
<dbReference type="FunFam" id="3.50.50.60:FF:000099">
    <property type="entry name" value="Flavin-containing monooxygenase"/>
    <property type="match status" value="1"/>
</dbReference>
<dbReference type="PANTHER" id="PTHR23023">
    <property type="entry name" value="DIMETHYLANILINE MONOOXYGENASE"/>
    <property type="match status" value="1"/>
</dbReference>
<dbReference type="GeneID" id="123093920"/>
<name>A0A3B6IXN5_WHEAT</name>
<dbReference type="Gramene" id="TraesRN4B0100986900.1">
    <property type="protein sequence ID" value="TraesRN4B0100986900.1"/>
    <property type="gene ID" value="TraesRN4B0100986900"/>
</dbReference>
<dbReference type="InterPro" id="IPR000960">
    <property type="entry name" value="Flavin_mOase"/>
</dbReference>
<dbReference type="Proteomes" id="UP000019116">
    <property type="component" value="Chromosome 4B"/>
</dbReference>
<protein>
    <recommendedName>
        <fullName evidence="6">Flavin-containing monooxygenase</fullName>
        <ecNumber evidence="6">1.-.-.-</ecNumber>
    </recommendedName>
</protein>
<dbReference type="EnsemblPlants" id="TraesCS4B02G370200.1">
    <property type="protein sequence ID" value="TraesCS4B02G370200.1"/>
    <property type="gene ID" value="TraesCS4B02G370200"/>
</dbReference>
<keyword evidence="6" id="KW-0503">Monooxygenase</keyword>
<dbReference type="OrthoDB" id="656215at2759"/>
<evidence type="ECO:0000256" key="3">
    <source>
        <dbReference type="ARBA" id="ARBA00022827"/>
    </source>
</evidence>
<organism evidence="7">
    <name type="scientific">Triticum aestivum</name>
    <name type="common">Wheat</name>
    <dbReference type="NCBI Taxonomy" id="4565"/>
    <lineage>
        <taxon>Eukaryota</taxon>
        <taxon>Viridiplantae</taxon>
        <taxon>Streptophyta</taxon>
        <taxon>Embryophyta</taxon>
        <taxon>Tracheophyta</taxon>
        <taxon>Spermatophyta</taxon>
        <taxon>Magnoliopsida</taxon>
        <taxon>Liliopsida</taxon>
        <taxon>Poales</taxon>
        <taxon>Poaceae</taxon>
        <taxon>BOP clade</taxon>
        <taxon>Pooideae</taxon>
        <taxon>Triticodae</taxon>
        <taxon>Triticeae</taxon>
        <taxon>Triticinae</taxon>
        <taxon>Triticum</taxon>
    </lineage>
</organism>
<dbReference type="RefSeq" id="XP_044371916.1">
    <property type="nucleotide sequence ID" value="XM_044515981.1"/>
</dbReference>
<dbReference type="Gramene" id="TraesJAG4B03G02401930.1">
    <property type="protein sequence ID" value="TraesJAG4B03G02401930.1"/>
    <property type="gene ID" value="TraesJAG4B03G02401930"/>
</dbReference>
<keyword evidence="3 6" id="KW-0274">FAD</keyword>
<evidence type="ECO:0000256" key="5">
    <source>
        <dbReference type="ARBA" id="ARBA00023002"/>
    </source>
</evidence>
<dbReference type="PaxDb" id="4565-Traes_4BL_133E8FFC2.1"/>
<evidence type="ECO:0000256" key="2">
    <source>
        <dbReference type="ARBA" id="ARBA00022630"/>
    </source>
</evidence>
<reference evidence="7" key="2">
    <citation type="submission" date="2018-10" db="UniProtKB">
        <authorList>
            <consortium name="EnsemblPlants"/>
        </authorList>
    </citation>
    <scope>IDENTIFICATION</scope>
</reference>
<keyword evidence="4" id="KW-0521">NADP</keyword>
<dbReference type="Pfam" id="PF00743">
    <property type="entry name" value="FMO-like"/>
    <property type="match status" value="2"/>
</dbReference>
<keyword evidence="8" id="KW-1185">Reference proteome</keyword>